<dbReference type="GO" id="GO:0070492">
    <property type="term" value="F:oligosaccharide binding"/>
    <property type="evidence" value="ECO:0000318"/>
    <property type="project" value="GO_Central"/>
</dbReference>
<dbReference type="AlphaFoldDB" id="A7RQH4"/>
<dbReference type="InterPro" id="IPR002181">
    <property type="entry name" value="Fibrinogen_a/b/g_C_dom"/>
</dbReference>
<evidence type="ECO:0000256" key="7">
    <source>
        <dbReference type="SAM" id="SignalP"/>
    </source>
</evidence>
<evidence type="ECO:0000313" key="11">
    <source>
        <dbReference type="EMBL" id="EDO46367.1"/>
    </source>
</evidence>
<dbReference type="PROSITE" id="PS51406">
    <property type="entry name" value="FIBRINOGEN_C_2"/>
    <property type="match status" value="1"/>
</dbReference>
<dbReference type="PhylomeDB" id="A7RQH4"/>
<dbReference type="InParanoid" id="A7RQH4"/>
<dbReference type="CDD" id="cd00054">
    <property type="entry name" value="EGF_CA"/>
    <property type="match status" value="1"/>
</dbReference>
<feature type="chain" id="PRO_5012113036" evidence="7">
    <location>
        <begin position="16"/>
        <end position="356"/>
    </location>
</feature>
<dbReference type="PROSITE" id="PS50026">
    <property type="entry name" value="EGF_3"/>
    <property type="match status" value="1"/>
</dbReference>
<evidence type="ECO:0000259" key="9">
    <source>
        <dbReference type="PROSITE" id="PS50948"/>
    </source>
</evidence>
<feature type="domain" description="Apple" evidence="9">
    <location>
        <begin position="18"/>
        <end position="94"/>
    </location>
</feature>
<reference evidence="11 12" key="1">
    <citation type="journal article" date="2007" name="Science">
        <title>Sea anemone genome reveals ancestral eumetazoan gene repertoire and genomic organization.</title>
        <authorList>
            <person name="Putnam N.H."/>
            <person name="Srivastava M."/>
            <person name="Hellsten U."/>
            <person name="Dirks B."/>
            <person name="Chapman J."/>
            <person name="Salamov A."/>
            <person name="Terry A."/>
            <person name="Shapiro H."/>
            <person name="Lindquist E."/>
            <person name="Kapitonov V.V."/>
            <person name="Jurka J."/>
            <person name="Genikhovich G."/>
            <person name="Grigoriev I.V."/>
            <person name="Lucas S.M."/>
            <person name="Steele R.E."/>
            <person name="Finnerty J.R."/>
            <person name="Technau U."/>
            <person name="Martindale M.Q."/>
            <person name="Rokhsar D.S."/>
        </authorList>
    </citation>
    <scope>NUCLEOTIDE SEQUENCE [LARGE SCALE GENOMIC DNA]</scope>
    <source>
        <strain evidence="12">CH2 X CH6</strain>
    </source>
</reference>
<dbReference type="SUPFAM" id="SSF56496">
    <property type="entry name" value="Fibrinogen C-terminal domain-like"/>
    <property type="match status" value="1"/>
</dbReference>
<dbReference type="InterPro" id="IPR014716">
    <property type="entry name" value="Fibrinogen_a/b/g_C_1"/>
</dbReference>
<keyword evidence="3" id="KW-0430">Lectin</keyword>
<name>A7RQH4_NEMVE</name>
<keyword evidence="4" id="KW-0106">Calcium</keyword>
<evidence type="ECO:0000259" key="10">
    <source>
        <dbReference type="PROSITE" id="PS51406"/>
    </source>
</evidence>
<dbReference type="PANTHER" id="PTHR16146:SF46">
    <property type="entry name" value="INTELECTIN-1A-RELATED"/>
    <property type="match status" value="1"/>
</dbReference>
<accession>A7RQH4</accession>
<evidence type="ECO:0000256" key="4">
    <source>
        <dbReference type="ARBA" id="ARBA00022837"/>
    </source>
</evidence>
<sequence length="356" mass="39558">MRVLLVLASLQVVSGTQCETSNSIYGYGLSSRAIGTQRADDMMMCIQKCRKEYNCLSVNYQMVDGLCKLQNANRNTPEAELKVSEHTIYMEDIPNSKPTCPWTSPCKNGGTCYVENHASKCICPKGYNGKECENGPPDCETLRAAGVTASGVHKIYPEGMESIIVYCDMSTAAGGWTMIFKTVSGVLKQGAVNLWINDNLTSDEDSTESLSNFTNSTQMYKNRLVQNWQKFNPKEVLILVYKNGVADLQLKFNATGSDNTNWYQKSRLLESPWTDLVSGLLVPTKFVLIGCCSRMFYTMSGEGGCDNDMGWLMVAATACHYELNHKLNTIIYSKSTTIHFRLGGYETADVMAVYVR</sequence>
<keyword evidence="2" id="KW-0479">Metal-binding</keyword>
<dbReference type="Gene3D" id="3.50.4.10">
    <property type="entry name" value="Hepatocyte Growth Factor"/>
    <property type="match status" value="1"/>
</dbReference>
<dbReference type="PROSITE" id="PS01186">
    <property type="entry name" value="EGF_2"/>
    <property type="match status" value="1"/>
</dbReference>
<dbReference type="SUPFAM" id="SSF57196">
    <property type="entry name" value="EGF/Laminin"/>
    <property type="match status" value="1"/>
</dbReference>
<dbReference type="PROSITE" id="PS50948">
    <property type="entry name" value="PAN"/>
    <property type="match status" value="1"/>
</dbReference>
<dbReference type="OMA" id="HASKCIC"/>
<feature type="disulfide bond" evidence="6">
    <location>
        <begin position="123"/>
        <end position="132"/>
    </location>
</feature>
<feature type="domain" description="EGF-like" evidence="8">
    <location>
        <begin position="96"/>
        <end position="133"/>
    </location>
</feature>
<keyword evidence="6" id="KW-0245">EGF-like domain</keyword>
<feature type="signal peptide" evidence="7">
    <location>
        <begin position="1"/>
        <end position="15"/>
    </location>
</feature>
<evidence type="ECO:0000256" key="5">
    <source>
        <dbReference type="ARBA" id="ARBA00023157"/>
    </source>
</evidence>
<keyword evidence="7" id="KW-0732">Signal</keyword>
<dbReference type="Gene3D" id="2.10.25.10">
    <property type="entry name" value="Laminin"/>
    <property type="match status" value="1"/>
</dbReference>
<proteinExistence type="inferred from homology"/>
<keyword evidence="5 6" id="KW-1015">Disulfide bond</keyword>
<evidence type="ECO:0000256" key="6">
    <source>
        <dbReference type="PROSITE-ProRule" id="PRU00076"/>
    </source>
</evidence>
<dbReference type="InterPro" id="IPR000742">
    <property type="entry name" value="EGF"/>
</dbReference>
<evidence type="ECO:0000256" key="1">
    <source>
        <dbReference type="ARBA" id="ARBA00006373"/>
    </source>
</evidence>
<protein>
    <submittedName>
        <fullName evidence="11">Uncharacterized protein</fullName>
    </submittedName>
</protein>
<organism evidence="11 12">
    <name type="scientific">Nematostella vectensis</name>
    <name type="common">Starlet sea anemone</name>
    <dbReference type="NCBI Taxonomy" id="45351"/>
    <lineage>
        <taxon>Eukaryota</taxon>
        <taxon>Metazoa</taxon>
        <taxon>Cnidaria</taxon>
        <taxon>Anthozoa</taxon>
        <taxon>Hexacorallia</taxon>
        <taxon>Actiniaria</taxon>
        <taxon>Edwardsiidae</taxon>
        <taxon>Nematostella</taxon>
    </lineage>
</organism>
<dbReference type="Proteomes" id="UP000001593">
    <property type="component" value="Unassembled WGS sequence"/>
</dbReference>
<dbReference type="Pfam" id="PF00147">
    <property type="entry name" value="Fibrinogen_C"/>
    <property type="match status" value="1"/>
</dbReference>
<feature type="domain" description="Fibrinogen C-terminal" evidence="10">
    <location>
        <begin position="130"/>
        <end position="179"/>
    </location>
</feature>
<comment type="caution">
    <text evidence="6">Lacks conserved residue(s) required for the propagation of feature annotation.</text>
</comment>
<dbReference type="InterPro" id="IPR003609">
    <property type="entry name" value="Pan_app"/>
</dbReference>
<dbReference type="SUPFAM" id="SSF57414">
    <property type="entry name" value="Hairpin loop containing domain-like"/>
    <property type="match status" value="1"/>
</dbReference>
<dbReference type="Pfam" id="PF00024">
    <property type="entry name" value="PAN_1"/>
    <property type="match status" value="1"/>
</dbReference>
<dbReference type="GO" id="GO:0046872">
    <property type="term" value="F:metal ion binding"/>
    <property type="evidence" value="ECO:0007669"/>
    <property type="project" value="UniProtKB-KW"/>
</dbReference>
<dbReference type="NCBIfam" id="NF040941">
    <property type="entry name" value="GGGWT_bact"/>
    <property type="match status" value="1"/>
</dbReference>
<dbReference type="PROSITE" id="PS00022">
    <property type="entry name" value="EGF_1"/>
    <property type="match status" value="1"/>
</dbReference>
<keyword evidence="12" id="KW-1185">Reference proteome</keyword>
<dbReference type="InterPro" id="IPR036056">
    <property type="entry name" value="Fibrinogen-like_C"/>
</dbReference>
<dbReference type="OrthoDB" id="5980158at2759"/>
<dbReference type="GO" id="GO:0005615">
    <property type="term" value="C:extracellular space"/>
    <property type="evidence" value="ECO:0000318"/>
    <property type="project" value="GO_Central"/>
</dbReference>
<dbReference type="KEGG" id="nve:5518400"/>
<comment type="similarity">
    <text evidence="1">Belongs to the EGF domain peptide family.</text>
</comment>
<dbReference type="EMBL" id="DS469528">
    <property type="protein sequence ID" value="EDO46367.1"/>
    <property type="molecule type" value="Genomic_DNA"/>
</dbReference>
<dbReference type="Gene3D" id="3.90.215.10">
    <property type="entry name" value="Gamma Fibrinogen, chain A, domain 1"/>
    <property type="match status" value="1"/>
</dbReference>
<evidence type="ECO:0000259" key="8">
    <source>
        <dbReference type="PROSITE" id="PS50026"/>
    </source>
</evidence>
<gene>
    <name evidence="11" type="ORF">NEMVEDRAFT_v1g200589</name>
</gene>
<evidence type="ECO:0000313" key="12">
    <source>
        <dbReference type="Proteomes" id="UP000001593"/>
    </source>
</evidence>
<evidence type="ECO:0000256" key="2">
    <source>
        <dbReference type="ARBA" id="ARBA00022723"/>
    </source>
</evidence>
<evidence type="ECO:0000256" key="3">
    <source>
        <dbReference type="ARBA" id="ARBA00022734"/>
    </source>
</evidence>
<dbReference type="HOGENOM" id="CLU_779149_0_0_1"/>
<dbReference type="PANTHER" id="PTHR16146">
    <property type="entry name" value="INTELECTIN"/>
    <property type="match status" value="1"/>
</dbReference>